<dbReference type="Pfam" id="PF04199">
    <property type="entry name" value="Cyclase"/>
    <property type="match status" value="1"/>
</dbReference>
<evidence type="ECO:0000256" key="1">
    <source>
        <dbReference type="ARBA" id="ARBA00001947"/>
    </source>
</evidence>
<reference evidence="12" key="1">
    <citation type="submission" date="2020-02" db="EMBL/GenBank/DDBJ databases">
        <authorList>
            <person name="Meier V. D."/>
        </authorList>
    </citation>
    <scope>NUCLEOTIDE SEQUENCE</scope>
    <source>
        <strain evidence="12">AVDCRST_MAG28</strain>
    </source>
</reference>
<dbReference type="EC" id="3.5.1.9" evidence="4"/>
<evidence type="ECO:0000256" key="4">
    <source>
        <dbReference type="ARBA" id="ARBA00012930"/>
    </source>
</evidence>
<keyword evidence="7 12" id="KW-0378">Hydrolase</keyword>
<dbReference type="GO" id="GO:0004061">
    <property type="term" value="F:arylformamidase activity"/>
    <property type="evidence" value="ECO:0007669"/>
    <property type="project" value="UniProtKB-EC"/>
</dbReference>
<evidence type="ECO:0000256" key="7">
    <source>
        <dbReference type="ARBA" id="ARBA00022801"/>
    </source>
</evidence>
<gene>
    <name evidence="12" type="ORF">AVDCRST_MAG28-2516</name>
</gene>
<evidence type="ECO:0000256" key="3">
    <source>
        <dbReference type="ARBA" id="ARBA00011738"/>
    </source>
</evidence>
<comment type="subunit">
    <text evidence="3">Homodimer.</text>
</comment>
<evidence type="ECO:0000256" key="10">
    <source>
        <dbReference type="ARBA" id="ARBA00048496"/>
    </source>
</evidence>
<dbReference type="EMBL" id="CADCVE010000054">
    <property type="protein sequence ID" value="CAA9456007.1"/>
    <property type="molecule type" value="Genomic_DNA"/>
</dbReference>
<sequence length="221" mass="24062">MTAGGFDTQGWIDVSVPLRSGMVHWPDNPPVRIERMLDMERGDTANVSLISLGAHTGTHMDAPVHFVRGGGGMDRMPLDATIGRARVVEIQDPTSITPDELRPLGIAPGERILFKTLNSSRVWQTDEFVEDFVYVSQEAARYLVECGVRTVGVDYLSVGGFHKDGVETHEALLGAGIWVIEGLDLSEVGPGEYELICLPLKVQGSDGAPARAVLREIQRVD</sequence>
<dbReference type="InterPro" id="IPR007325">
    <property type="entry name" value="KFase/CYL"/>
</dbReference>
<comment type="cofactor">
    <cofactor evidence="1">
        <name>Zn(2+)</name>
        <dbReference type="ChEBI" id="CHEBI:29105"/>
    </cofactor>
</comment>
<dbReference type="PANTHER" id="PTHR31118">
    <property type="entry name" value="CYCLASE-LIKE PROTEIN 2"/>
    <property type="match status" value="1"/>
</dbReference>
<evidence type="ECO:0000256" key="11">
    <source>
        <dbReference type="ARBA" id="ARBA00060547"/>
    </source>
</evidence>
<proteinExistence type="predicted"/>
<dbReference type="FunFam" id="3.50.30.50:FF:000001">
    <property type="entry name" value="Kynurenine formamidase"/>
    <property type="match status" value="1"/>
</dbReference>
<dbReference type="SUPFAM" id="SSF102198">
    <property type="entry name" value="Putative cyclase"/>
    <property type="match status" value="1"/>
</dbReference>
<dbReference type="PANTHER" id="PTHR31118:SF32">
    <property type="entry name" value="KYNURENINE FORMAMIDASE"/>
    <property type="match status" value="1"/>
</dbReference>
<accession>A0A6J4QVA9</accession>
<keyword evidence="9" id="KW-0823">Tryptophan catabolism</keyword>
<evidence type="ECO:0000256" key="5">
    <source>
        <dbReference type="ARBA" id="ARBA00014889"/>
    </source>
</evidence>
<keyword evidence="8" id="KW-0862">Zinc</keyword>
<name>A0A6J4QVA9_9ACTN</name>
<evidence type="ECO:0000256" key="9">
    <source>
        <dbReference type="ARBA" id="ARBA00023079"/>
    </source>
</evidence>
<evidence type="ECO:0000313" key="12">
    <source>
        <dbReference type="EMBL" id="CAA9456007.1"/>
    </source>
</evidence>
<comment type="pathway">
    <text evidence="11">Amino-acid degradation; L-tryptophan degradation via kynurenine pathway; L-kynurenine from L-tryptophan: step 2/2.</text>
</comment>
<evidence type="ECO:0000256" key="6">
    <source>
        <dbReference type="ARBA" id="ARBA00022723"/>
    </source>
</evidence>
<protein>
    <recommendedName>
        <fullName evidence="5">Kynurenine formamidase</fullName>
        <ecNumber evidence="4">3.5.1.9</ecNumber>
    </recommendedName>
</protein>
<dbReference type="AlphaFoldDB" id="A0A6J4QVA9"/>
<comment type="function">
    <text evidence="2">Catalyzes the hydrolysis of N-formyl-L-kynurenine to L-kynurenine, the second step in the kynurenine pathway of tryptophan degradation.</text>
</comment>
<dbReference type="Gene3D" id="3.50.30.50">
    <property type="entry name" value="Putative cyclase"/>
    <property type="match status" value="1"/>
</dbReference>
<keyword evidence="6" id="KW-0479">Metal-binding</keyword>
<dbReference type="GO" id="GO:0019441">
    <property type="term" value="P:L-tryptophan catabolic process to kynurenine"/>
    <property type="evidence" value="ECO:0007669"/>
    <property type="project" value="InterPro"/>
</dbReference>
<evidence type="ECO:0000256" key="2">
    <source>
        <dbReference type="ARBA" id="ARBA00002204"/>
    </source>
</evidence>
<dbReference type="InterPro" id="IPR037175">
    <property type="entry name" value="KFase_sf"/>
</dbReference>
<comment type="catalytic activity">
    <reaction evidence="10">
        <text>N-formyl-L-kynurenine + H2O = L-kynurenine + formate + H(+)</text>
        <dbReference type="Rhea" id="RHEA:13009"/>
        <dbReference type="ChEBI" id="CHEBI:15377"/>
        <dbReference type="ChEBI" id="CHEBI:15378"/>
        <dbReference type="ChEBI" id="CHEBI:15740"/>
        <dbReference type="ChEBI" id="CHEBI:57959"/>
        <dbReference type="ChEBI" id="CHEBI:58629"/>
        <dbReference type="EC" id="3.5.1.9"/>
    </reaction>
</comment>
<organism evidence="12">
    <name type="scientific">uncultured Rubrobacteraceae bacterium</name>
    <dbReference type="NCBI Taxonomy" id="349277"/>
    <lineage>
        <taxon>Bacteria</taxon>
        <taxon>Bacillati</taxon>
        <taxon>Actinomycetota</taxon>
        <taxon>Rubrobacteria</taxon>
        <taxon>Rubrobacterales</taxon>
        <taxon>Rubrobacteraceae</taxon>
        <taxon>environmental samples</taxon>
    </lineage>
</organism>
<evidence type="ECO:0000256" key="8">
    <source>
        <dbReference type="ARBA" id="ARBA00022833"/>
    </source>
</evidence>
<dbReference type="GO" id="GO:0046872">
    <property type="term" value="F:metal ion binding"/>
    <property type="evidence" value="ECO:0007669"/>
    <property type="project" value="UniProtKB-KW"/>
</dbReference>